<sequence>MFTTMNTSTLLVHEPISDSLMALVLLTCQLVYNTINGRDMITREFLLAEGAILYNGKFKSESAAEKEGIEPAYAIEFVGRALALEHTSLPPNGEITVLKGEFVGLTKKMVELKGFNSTTTAKRAGWFYAGWSFEDFDNNTFKWRETLLNTSWTLYDAKKKKVAKFDRALFSIRRCGTLVVYERVSDRMMALILLTCNIFHNTIKKQEKVSNSNSNDNDNDNNGGDDM</sequence>
<dbReference type="Proteomes" id="UP001150581">
    <property type="component" value="Unassembled WGS sequence"/>
</dbReference>
<protein>
    <submittedName>
        <fullName evidence="1">Uncharacterized protein</fullName>
    </submittedName>
</protein>
<evidence type="ECO:0000313" key="1">
    <source>
        <dbReference type="EMBL" id="KAJ1895845.1"/>
    </source>
</evidence>
<evidence type="ECO:0000313" key="2">
    <source>
        <dbReference type="Proteomes" id="UP001150581"/>
    </source>
</evidence>
<name>A0ACC1II82_9FUNG</name>
<keyword evidence="2" id="KW-1185">Reference proteome</keyword>
<organism evidence="1 2">
    <name type="scientific">Kickxella alabastrina</name>
    <dbReference type="NCBI Taxonomy" id="61397"/>
    <lineage>
        <taxon>Eukaryota</taxon>
        <taxon>Fungi</taxon>
        <taxon>Fungi incertae sedis</taxon>
        <taxon>Zoopagomycota</taxon>
        <taxon>Kickxellomycotina</taxon>
        <taxon>Kickxellomycetes</taxon>
        <taxon>Kickxellales</taxon>
        <taxon>Kickxellaceae</taxon>
        <taxon>Kickxella</taxon>
    </lineage>
</organism>
<gene>
    <name evidence="1" type="ORF">LPJ66_004342</name>
</gene>
<reference evidence="1" key="1">
    <citation type="submission" date="2022-07" db="EMBL/GenBank/DDBJ databases">
        <title>Phylogenomic reconstructions and comparative analyses of Kickxellomycotina fungi.</title>
        <authorList>
            <person name="Reynolds N.K."/>
            <person name="Stajich J.E."/>
            <person name="Barry K."/>
            <person name="Grigoriev I.V."/>
            <person name="Crous P."/>
            <person name="Smith M.E."/>
        </authorList>
    </citation>
    <scope>NUCLEOTIDE SEQUENCE</scope>
    <source>
        <strain evidence="1">Benny 63K</strain>
    </source>
</reference>
<accession>A0ACC1II82</accession>
<dbReference type="EMBL" id="JANBPG010000517">
    <property type="protein sequence ID" value="KAJ1895845.1"/>
    <property type="molecule type" value="Genomic_DNA"/>
</dbReference>
<proteinExistence type="predicted"/>
<comment type="caution">
    <text evidence="1">The sequence shown here is derived from an EMBL/GenBank/DDBJ whole genome shotgun (WGS) entry which is preliminary data.</text>
</comment>